<accession>A0A518B7W1</accession>
<feature type="transmembrane region" description="Helical" evidence="1">
    <location>
        <begin position="158"/>
        <end position="178"/>
    </location>
</feature>
<feature type="transmembrane region" description="Helical" evidence="1">
    <location>
        <begin position="284"/>
        <end position="301"/>
    </location>
</feature>
<dbReference type="Pfam" id="PF01757">
    <property type="entry name" value="Acyl_transf_3"/>
    <property type="match status" value="1"/>
</dbReference>
<reference evidence="3 4" key="1">
    <citation type="submission" date="2019-02" db="EMBL/GenBank/DDBJ databases">
        <title>Deep-cultivation of Planctomycetes and their phenomic and genomic characterization uncovers novel biology.</title>
        <authorList>
            <person name="Wiegand S."/>
            <person name="Jogler M."/>
            <person name="Boedeker C."/>
            <person name="Pinto D."/>
            <person name="Vollmers J."/>
            <person name="Rivas-Marin E."/>
            <person name="Kohn T."/>
            <person name="Peeters S.H."/>
            <person name="Heuer A."/>
            <person name="Rast P."/>
            <person name="Oberbeckmann S."/>
            <person name="Bunk B."/>
            <person name="Jeske O."/>
            <person name="Meyerdierks A."/>
            <person name="Storesund J.E."/>
            <person name="Kallscheuer N."/>
            <person name="Luecker S."/>
            <person name="Lage O.M."/>
            <person name="Pohl T."/>
            <person name="Merkel B.J."/>
            <person name="Hornburger P."/>
            <person name="Mueller R.-W."/>
            <person name="Bruemmer F."/>
            <person name="Labrenz M."/>
            <person name="Spormann A.M."/>
            <person name="Op den Camp H."/>
            <person name="Overmann J."/>
            <person name="Amann R."/>
            <person name="Jetten M.S.M."/>
            <person name="Mascher T."/>
            <person name="Medema M.H."/>
            <person name="Devos D.P."/>
            <person name="Kaster A.-K."/>
            <person name="Ovreas L."/>
            <person name="Rohde M."/>
            <person name="Galperin M.Y."/>
            <person name="Jogler C."/>
        </authorList>
    </citation>
    <scope>NUCLEOTIDE SEQUENCE [LARGE SCALE GENOMIC DNA]</scope>
    <source>
        <strain evidence="3 4">Pan216</strain>
    </source>
</reference>
<feature type="transmembrane region" description="Helical" evidence="1">
    <location>
        <begin position="38"/>
        <end position="57"/>
    </location>
</feature>
<keyword evidence="1" id="KW-0812">Transmembrane</keyword>
<evidence type="ECO:0000256" key="1">
    <source>
        <dbReference type="SAM" id="Phobius"/>
    </source>
</evidence>
<protein>
    <submittedName>
        <fullName evidence="3">O-acetyltransferase OatA</fullName>
        <ecNumber evidence="3">2.3.1.-</ecNumber>
    </submittedName>
</protein>
<keyword evidence="3" id="KW-0808">Transferase</keyword>
<dbReference type="Proteomes" id="UP000317093">
    <property type="component" value="Chromosome"/>
</dbReference>
<dbReference type="GO" id="GO:0009103">
    <property type="term" value="P:lipopolysaccharide biosynthetic process"/>
    <property type="evidence" value="ECO:0007669"/>
    <property type="project" value="TreeGrafter"/>
</dbReference>
<dbReference type="GO" id="GO:0016747">
    <property type="term" value="F:acyltransferase activity, transferring groups other than amino-acyl groups"/>
    <property type="evidence" value="ECO:0007669"/>
    <property type="project" value="InterPro"/>
</dbReference>
<dbReference type="InterPro" id="IPR002656">
    <property type="entry name" value="Acyl_transf_3_dom"/>
</dbReference>
<dbReference type="EMBL" id="CP036279">
    <property type="protein sequence ID" value="QDU63065.1"/>
    <property type="molecule type" value="Genomic_DNA"/>
</dbReference>
<dbReference type="InterPro" id="IPR050879">
    <property type="entry name" value="Acyltransferase_3"/>
</dbReference>
<feature type="transmembrane region" description="Helical" evidence="1">
    <location>
        <begin position="184"/>
        <end position="203"/>
    </location>
</feature>
<feature type="domain" description="Acyltransferase 3" evidence="2">
    <location>
        <begin position="3"/>
        <end position="328"/>
    </location>
</feature>
<keyword evidence="3" id="KW-0012">Acyltransferase</keyword>
<gene>
    <name evidence="3" type="primary">oatA_2</name>
    <name evidence="3" type="ORF">Pan216_39400</name>
</gene>
<feature type="transmembrane region" description="Helical" evidence="1">
    <location>
        <begin position="77"/>
        <end position="95"/>
    </location>
</feature>
<organism evidence="3 4">
    <name type="scientific">Kolteria novifilia</name>
    <dbReference type="NCBI Taxonomy" id="2527975"/>
    <lineage>
        <taxon>Bacteria</taxon>
        <taxon>Pseudomonadati</taxon>
        <taxon>Planctomycetota</taxon>
        <taxon>Planctomycetia</taxon>
        <taxon>Kolteriales</taxon>
        <taxon>Kolteriaceae</taxon>
        <taxon>Kolteria</taxon>
    </lineage>
</organism>
<dbReference type="KEGG" id="knv:Pan216_39400"/>
<keyword evidence="1" id="KW-1133">Transmembrane helix</keyword>
<keyword evidence="4" id="KW-1185">Reference proteome</keyword>
<evidence type="ECO:0000313" key="3">
    <source>
        <dbReference type="EMBL" id="QDU63065.1"/>
    </source>
</evidence>
<proteinExistence type="predicted"/>
<feature type="transmembrane region" description="Helical" evidence="1">
    <location>
        <begin position="125"/>
        <end position="146"/>
    </location>
</feature>
<name>A0A518B7W1_9BACT</name>
<dbReference type="PANTHER" id="PTHR23028">
    <property type="entry name" value="ACETYLTRANSFERASE"/>
    <property type="match status" value="1"/>
</dbReference>
<feature type="transmembrane region" description="Helical" evidence="1">
    <location>
        <begin position="243"/>
        <end position="263"/>
    </location>
</feature>
<evidence type="ECO:0000313" key="4">
    <source>
        <dbReference type="Proteomes" id="UP000317093"/>
    </source>
</evidence>
<dbReference type="AlphaFoldDB" id="A0A518B7W1"/>
<keyword evidence="1" id="KW-0472">Membrane</keyword>
<feature type="transmembrane region" description="Helical" evidence="1">
    <location>
        <begin position="313"/>
        <end position="331"/>
    </location>
</feature>
<dbReference type="GO" id="GO:0016020">
    <property type="term" value="C:membrane"/>
    <property type="evidence" value="ECO:0007669"/>
    <property type="project" value="TreeGrafter"/>
</dbReference>
<feature type="transmembrane region" description="Helical" evidence="1">
    <location>
        <begin position="215"/>
        <end position="237"/>
    </location>
</feature>
<evidence type="ECO:0000259" key="2">
    <source>
        <dbReference type="Pfam" id="PF01757"/>
    </source>
</evidence>
<dbReference type="EC" id="2.3.1.-" evidence="3"/>
<sequence>MLALDVLRAVAVLLVIGRHVYVKDGMTVLSSAWQRGGWIGVDLFFVLSGFLVSGLLFREFEREGCVNIPRFLIRRGLKIYPAFFFFLAITGPLLVAQNPAIGWSEITGEVFFLQNYMGGLWHHTWSLAVEEHFYLGLALLVGVLLSQQTPSPLMALPRILFTLAGLILLLRLANWSVYWKHNSSLTHLRVDALGFGVLLSYFWQFHRERIEAIFVGRRSQLVLLGAVLLTPAFLWPIESTPAIHTVGLTVFYLACGLILMALVTNGISSMLPMRSLGYVGKHSYSIYLWHLPVIEWIVRPSRLLWEMPPLETMLFVTVVSIAIGILASHLVETPVLRLRDKFIPSGTIRLKPLTVTLTPAMLPTTRQT</sequence>
<dbReference type="PANTHER" id="PTHR23028:SF53">
    <property type="entry name" value="ACYL_TRANSF_3 DOMAIN-CONTAINING PROTEIN"/>
    <property type="match status" value="1"/>
</dbReference>